<evidence type="ECO:0000256" key="4">
    <source>
        <dbReference type="SAM" id="MobiDB-lite"/>
    </source>
</evidence>
<evidence type="ECO:0000256" key="3">
    <source>
        <dbReference type="RuleBase" id="RU368013"/>
    </source>
</evidence>
<dbReference type="OrthoDB" id="10061064at2759"/>
<evidence type="ECO:0000256" key="2">
    <source>
        <dbReference type="ARBA" id="ARBA00023242"/>
    </source>
</evidence>
<dbReference type="Pfam" id="PF08559">
    <property type="entry name" value="Cut8"/>
    <property type="match status" value="1"/>
</dbReference>
<keyword evidence="2 3" id="KW-0539">Nucleus</keyword>
<dbReference type="Gene3D" id="1.20.58.1590">
    <property type="entry name" value="Tethering factor for nuclear proteasome Cut8/Sts1"/>
    <property type="match status" value="1"/>
</dbReference>
<dbReference type="GO" id="GO:0015031">
    <property type="term" value="P:protein transport"/>
    <property type="evidence" value="ECO:0007669"/>
    <property type="project" value="UniProtKB-UniRule"/>
</dbReference>
<dbReference type="PANTHER" id="PTHR28032">
    <property type="entry name" value="FI02826P"/>
    <property type="match status" value="1"/>
</dbReference>
<dbReference type="STRING" id="436010.A0A166FHV8"/>
<feature type="region of interest" description="Disordered" evidence="4">
    <location>
        <begin position="1"/>
        <end position="42"/>
    </location>
</feature>
<keyword evidence="3" id="KW-0963">Cytoplasm</keyword>
<proteinExistence type="inferred from homology"/>
<comment type="subcellular location">
    <subcellularLocation>
        <location evidence="3">Cytoplasm</location>
    </subcellularLocation>
    <subcellularLocation>
        <location evidence="3">Nucleus</location>
    </subcellularLocation>
</comment>
<evidence type="ECO:0000256" key="1">
    <source>
        <dbReference type="ARBA" id="ARBA00006199"/>
    </source>
</evidence>
<comment type="similarity">
    <text evidence="1 3">Belongs to the cut8/STS1 family.</text>
</comment>
<organism evidence="5 6">
    <name type="scientific">Athelia psychrophila</name>
    <dbReference type="NCBI Taxonomy" id="1759441"/>
    <lineage>
        <taxon>Eukaryota</taxon>
        <taxon>Fungi</taxon>
        <taxon>Dikarya</taxon>
        <taxon>Basidiomycota</taxon>
        <taxon>Agaricomycotina</taxon>
        <taxon>Agaricomycetes</taxon>
        <taxon>Agaricomycetidae</taxon>
        <taxon>Atheliales</taxon>
        <taxon>Atheliaceae</taxon>
        <taxon>Athelia</taxon>
    </lineage>
</organism>
<gene>
    <name evidence="5" type="ORF">FIBSPDRAFT_865570</name>
</gene>
<dbReference type="EMBL" id="KV417589">
    <property type="protein sequence ID" value="KZP16820.1"/>
    <property type="molecule type" value="Genomic_DNA"/>
</dbReference>
<comment type="subunit">
    <text evidence="3">Binds the proteasome.</text>
</comment>
<dbReference type="InterPro" id="IPR013868">
    <property type="entry name" value="Cut8/Sts1_fam"/>
</dbReference>
<dbReference type="GO" id="GO:0070628">
    <property type="term" value="F:proteasome binding"/>
    <property type="evidence" value="ECO:0007669"/>
    <property type="project" value="TreeGrafter"/>
</dbReference>
<keyword evidence="6" id="KW-1185">Reference proteome</keyword>
<keyword evidence="3" id="KW-0653">Protein transport</keyword>
<accession>A0A166FHV8</accession>
<keyword evidence="3" id="KW-0813">Transport</keyword>
<dbReference type="GO" id="GO:0031144">
    <property type="term" value="P:proteasome localization"/>
    <property type="evidence" value="ECO:0007669"/>
    <property type="project" value="UniProtKB-UniRule"/>
</dbReference>
<dbReference type="PANTHER" id="PTHR28032:SF1">
    <property type="entry name" value="FI02826P"/>
    <property type="match status" value="1"/>
</dbReference>
<dbReference type="GO" id="GO:0031965">
    <property type="term" value="C:nuclear membrane"/>
    <property type="evidence" value="ECO:0007669"/>
    <property type="project" value="TreeGrafter"/>
</dbReference>
<protein>
    <recommendedName>
        <fullName evidence="3">Tethering factor for nuclear proteasome STS1</fullName>
    </recommendedName>
</protein>
<feature type="compositionally biased region" description="Basic and acidic residues" evidence="4">
    <location>
        <begin position="26"/>
        <end position="36"/>
    </location>
</feature>
<evidence type="ECO:0000313" key="6">
    <source>
        <dbReference type="Proteomes" id="UP000076532"/>
    </source>
</evidence>
<name>A0A166FHV8_9AGAM</name>
<dbReference type="AlphaFoldDB" id="A0A166FHV8"/>
<evidence type="ECO:0000313" key="5">
    <source>
        <dbReference type="EMBL" id="KZP16820.1"/>
    </source>
</evidence>
<reference evidence="5 6" key="1">
    <citation type="journal article" date="2016" name="Mol. Biol. Evol.">
        <title>Comparative Genomics of Early-Diverging Mushroom-Forming Fungi Provides Insights into the Origins of Lignocellulose Decay Capabilities.</title>
        <authorList>
            <person name="Nagy L.G."/>
            <person name="Riley R."/>
            <person name="Tritt A."/>
            <person name="Adam C."/>
            <person name="Daum C."/>
            <person name="Floudas D."/>
            <person name="Sun H."/>
            <person name="Yadav J.S."/>
            <person name="Pangilinan J."/>
            <person name="Larsson K.H."/>
            <person name="Matsuura K."/>
            <person name="Barry K."/>
            <person name="Labutti K."/>
            <person name="Kuo R."/>
            <person name="Ohm R.A."/>
            <person name="Bhattacharya S.S."/>
            <person name="Shirouzu T."/>
            <person name="Yoshinaga Y."/>
            <person name="Martin F.M."/>
            <person name="Grigoriev I.V."/>
            <person name="Hibbett D.S."/>
        </authorList>
    </citation>
    <scope>NUCLEOTIDE SEQUENCE [LARGE SCALE GENOMIC DNA]</scope>
    <source>
        <strain evidence="5 6">CBS 109695</strain>
    </source>
</reference>
<feature type="compositionally biased region" description="Basic and acidic residues" evidence="4">
    <location>
        <begin position="1"/>
        <end position="11"/>
    </location>
</feature>
<sequence>MDRSPTPERPKRGPPKRARVVNVAEAGDKEKNKENKPAGSGDEVDVGVLLASLPLQSLLPLLTSLLNAQPSLKSTILPLIPRPTLETAIQMLAQSAKKLRDAYPYSNTQSFATTPAASPSSATGFGFGSATSATGFGFGSARPSLSMFGNPTVSMFAPPQPPANTSGMRDSYILSRLGPHITEFVATCMSYLPYFSYIPSASLPTPSSASPSTSNPHTQLPLPKDKLPPTEIYQLLAALMVHILAQPPLAQSVLIPQLLPRLQQEWLAWVGRVDAVVNTEGGMFRDETVRGWERGLDEFAEANKGVDGWVGMKEVRDRWVAQVGWLVGRRAVVGGMDMEEEL</sequence>
<dbReference type="Proteomes" id="UP000076532">
    <property type="component" value="Unassembled WGS sequence"/>
</dbReference>
<dbReference type="GO" id="GO:0071630">
    <property type="term" value="P:nuclear protein quality control by the ubiquitin-proteasome system"/>
    <property type="evidence" value="ECO:0007669"/>
    <property type="project" value="UniProtKB-UniRule"/>
</dbReference>
<dbReference type="GO" id="GO:0005737">
    <property type="term" value="C:cytoplasm"/>
    <property type="evidence" value="ECO:0007669"/>
    <property type="project" value="UniProtKB-SubCell"/>
</dbReference>
<dbReference type="InterPro" id="IPR038422">
    <property type="entry name" value="Cut8/Sts1_sf"/>
</dbReference>
<comment type="function">
    <text evidence="3">Involved in ubiquitin-mediated protein degradation. Regulatory factor in the ubiquitin/proteasome pathway that controls the turnover of proteasome substrates. Targets proteasomes to the nucleus and facilitates the degradation of nuclear proteins.</text>
</comment>